<organism evidence="2 3">
    <name type="scientific">Taxus chinensis</name>
    <name type="common">Chinese yew</name>
    <name type="synonym">Taxus wallichiana var. chinensis</name>
    <dbReference type="NCBI Taxonomy" id="29808"/>
    <lineage>
        <taxon>Eukaryota</taxon>
        <taxon>Viridiplantae</taxon>
        <taxon>Streptophyta</taxon>
        <taxon>Embryophyta</taxon>
        <taxon>Tracheophyta</taxon>
        <taxon>Spermatophyta</taxon>
        <taxon>Pinopsida</taxon>
        <taxon>Pinidae</taxon>
        <taxon>Conifers II</taxon>
        <taxon>Cupressales</taxon>
        <taxon>Taxaceae</taxon>
        <taxon>Taxus</taxon>
    </lineage>
</organism>
<gene>
    <name evidence="2" type="ORF">KI387_030569</name>
</gene>
<dbReference type="AlphaFoldDB" id="A0AA38FEM0"/>
<evidence type="ECO:0000313" key="3">
    <source>
        <dbReference type="Proteomes" id="UP000824469"/>
    </source>
</evidence>
<proteinExistence type="predicted"/>
<feature type="region of interest" description="Disordered" evidence="1">
    <location>
        <begin position="1"/>
        <end position="21"/>
    </location>
</feature>
<feature type="non-terminal residue" evidence="2">
    <location>
        <position position="1"/>
    </location>
</feature>
<accession>A0AA38FEM0</accession>
<evidence type="ECO:0000313" key="2">
    <source>
        <dbReference type="EMBL" id="KAH9298887.1"/>
    </source>
</evidence>
<keyword evidence="3" id="KW-1185">Reference proteome</keyword>
<feature type="non-terminal residue" evidence="2">
    <location>
        <position position="86"/>
    </location>
</feature>
<dbReference type="EMBL" id="JAHRHJ020000010">
    <property type="protein sequence ID" value="KAH9298887.1"/>
    <property type="molecule type" value="Genomic_DNA"/>
</dbReference>
<evidence type="ECO:0000256" key="1">
    <source>
        <dbReference type="SAM" id="MobiDB-lite"/>
    </source>
</evidence>
<name>A0AA38FEM0_TAXCH</name>
<comment type="caution">
    <text evidence="2">The sequence shown here is derived from an EMBL/GenBank/DDBJ whole genome shotgun (WGS) entry which is preliminary data.</text>
</comment>
<reference evidence="2 3" key="1">
    <citation type="journal article" date="2021" name="Nat. Plants">
        <title>The Taxus genome provides insights into paclitaxel biosynthesis.</title>
        <authorList>
            <person name="Xiong X."/>
            <person name="Gou J."/>
            <person name="Liao Q."/>
            <person name="Li Y."/>
            <person name="Zhou Q."/>
            <person name="Bi G."/>
            <person name="Li C."/>
            <person name="Du R."/>
            <person name="Wang X."/>
            <person name="Sun T."/>
            <person name="Guo L."/>
            <person name="Liang H."/>
            <person name="Lu P."/>
            <person name="Wu Y."/>
            <person name="Zhang Z."/>
            <person name="Ro D.K."/>
            <person name="Shang Y."/>
            <person name="Huang S."/>
            <person name="Yan J."/>
        </authorList>
    </citation>
    <scope>NUCLEOTIDE SEQUENCE [LARGE SCALE GENOMIC DNA]</scope>
    <source>
        <strain evidence="2">Ta-2019</strain>
    </source>
</reference>
<protein>
    <submittedName>
        <fullName evidence="2">Uncharacterized protein</fullName>
    </submittedName>
</protein>
<sequence>SAPIAKNFDRIKRKKVQKKVAQTKIDPAMMKHDKRKGSAESCIASRFDEVNDTNIGTDLIDRSRSHNCKGLLAKIHPLVSNATPVE</sequence>
<dbReference type="Proteomes" id="UP000824469">
    <property type="component" value="Unassembled WGS sequence"/>
</dbReference>